<protein>
    <submittedName>
        <fullName evidence="1">Uncharacterized protein</fullName>
    </submittedName>
</protein>
<dbReference type="AlphaFoldDB" id="A0AAV7V0W4"/>
<name>A0AAV7V0W4_PLEWA</name>
<evidence type="ECO:0000313" key="1">
    <source>
        <dbReference type="EMBL" id="KAJ1193688.1"/>
    </source>
</evidence>
<keyword evidence="2" id="KW-1185">Reference proteome</keyword>
<comment type="caution">
    <text evidence="1">The sequence shown here is derived from an EMBL/GenBank/DDBJ whole genome shotgun (WGS) entry which is preliminary data.</text>
</comment>
<dbReference type="Proteomes" id="UP001066276">
    <property type="component" value="Chromosome 2_2"/>
</dbReference>
<evidence type="ECO:0000313" key="2">
    <source>
        <dbReference type="Proteomes" id="UP001066276"/>
    </source>
</evidence>
<accession>A0AAV7V0W4</accession>
<gene>
    <name evidence="1" type="ORF">NDU88_002984</name>
</gene>
<proteinExistence type="predicted"/>
<organism evidence="1 2">
    <name type="scientific">Pleurodeles waltl</name>
    <name type="common">Iberian ribbed newt</name>
    <dbReference type="NCBI Taxonomy" id="8319"/>
    <lineage>
        <taxon>Eukaryota</taxon>
        <taxon>Metazoa</taxon>
        <taxon>Chordata</taxon>
        <taxon>Craniata</taxon>
        <taxon>Vertebrata</taxon>
        <taxon>Euteleostomi</taxon>
        <taxon>Amphibia</taxon>
        <taxon>Batrachia</taxon>
        <taxon>Caudata</taxon>
        <taxon>Salamandroidea</taxon>
        <taxon>Salamandridae</taxon>
        <taxon>Pleurodelinae</taxon>
        <taxon>Pleurodeles</taxon>
    </lineage>
</organism>
<dbReference type="EMBL" id="JANPWB010000004">
    <property type="protein sequence ID" value="KAJ1193688.1"/>
    <property type="molecule type" value="Genomic_DNA"/>
</dbReference>
<reference evidence="1" key="1">
    <citation type="journal article" date="2022" name="bioRxiv">
        <title>Sequencing and chromosome-scale assembly of the giantPleurodeles waltlgenome.</title>
        <authorList>
            <person name="Brown T."/>
            <person name="Elewa A."/>
            <person name="Iarovenko S."/>
            <person name="Subramanian E."/>
            <person name="Araus A.J."/>
            <person name="Petzold A."/>
            <person name="Susuki M."/>
            <person name="Suzuki K.-i.T."/>
            <person name="Hayashi T."/>
            <person name="Toyoda A."/>
            <person name="Oliveira C."/>
            <person name="Osipova E."/>
            <person name="Leigh N.D."/>
            <person name="Simon A."/>
            <person name="Yun M.H."/>
        </authorList>
    </citation>
    <scope>NUCLEOTIDE SEQUENCE</scope>
    <source>
        <strain evidence="1">20211129_DDA</strain>
        <tissue evidence="1">Liver</tissue>
    </source>
</reference>
<sequence>MTQAQVTGAARMDSPPRVAPIPVQCSSLYGLQAMMPSLRSRPGAQTRRVMRPSCFFPANVVAARLSMRLFQQEEGGVDERGSSDGDRLPALQRAAAASLLPATTGCHFTLPHRPSPPQRCTAHSALSPRLRRLCLDAGRW</sequence>